<comment type="similarity">
    <text evidence="6 24">Belongs to the RNR ribonuclease family.</text>
</comment>
<dbReference type="EMBL" id="KB097143">
    <property type="protein sequence ID" value="ESN99274.1"/>
    <property type="molecule type" value="Genomic_DNA"/>
</dbReference>
<dbReference type="SUPFAM" id="SSF88723">
    <property type="entry name" value="PIN domain-like"/>
    <property type="match status" value="1"/>
</dbReference>
<evidence type="ECO:0000256" key="11">
    <source>
        <dbReference type="ARBA" id="ARBA00022759"/>
    </source>
</evidence>
<dbReference type="STRING" id="6412.T1FQL3"/>
<comment type="subcellular location">
    <subcellularLocation>
        <location evidence="3">Cytoplasm</location>
    </subcellularLocation>
    <subcellularLocation>
        <location evidence="4">Nucleus</location>
        <location evidence="4">Nucleolus</location>
    </subcellularLocation>
    <subcellularLocation>
        <location evidence="5">Nucleus</location>
        <location evidence="5">Nucleoplasm</location>
    </subcellularLocation>
</comment>
<dbReference type="FunFam" id="2.40.50.690:FF:000002">
    <property type="entry name" value="exosome complex exonuclease RRP44 isoform X1"/>
    <property type="match status" value="1"/>
</dbReference>
<dbReference type="Gene3D" id="2.40.50.690">
    <property type="match status" value="1"/>
</dbReference>
<evidence type="ECO:0000256" key="18">
    <source>
        <dbReference type="ARBA" id="ARBA00023211"/>
    </source>
</evidence>
<evidence type="ECO:0000256" key="23">
    <source>
        <dbReference type="ARBA" id="ARBA00077930"/>
    </source>
</evidence>
<dbReference type="GO" id="GO:0000175">
    <property type="term" value="F:3'-5'-RNA exonuclease activity"/>
    <property type="evidence" value="ECO:0000318"/>
    <property type="project" value="GO_Central"/>
</dbReference>
<dbReference type="GO" id="GO:0000177">
    <property type="term" value="C:cytoplasmic exosome (RNase complex)"/>
    <property type="evidence" value="ECO:0000318"/>
    <property type="project" value="GO_Central"/>
</dbReference>
<keyword evidence="7" id="KW-0963">Cytoplasm</keyword>
<evidence type="ECO:0000313" key="30">
    <source>
        <dbReference type="Proteomes" id="UP000015101"/>
    </source>
</evidence>
<dbReference type="SMART" id="SM00670">
    <property type="entry name" value="PINc"/>
    <property type="match status" value="1"/>
</dbReference>
<dbReference type="FunFam" id="3.40.50.1010:FF:000010">
    <property type="entry name" value="Exosome complex exonuclease DIS3"/>
    <property type="match status" value="1"/>
</dbReference>
<dbReference type="InParanoid" id="T1FQL3"/>
<evidence type="ECO:0000259" key="27">
    <source>
        <dbReference type="SMART" id="SM00955"/>
    </source>
</evidence>
<dbReference type="InterPro" id="IPR033770">
    <property type="entry name" value="RRP44_S1"/>
</dbReference>
<evidence type="ECO:0000256" key="7">
    <source>
        <dbReference type="ARBA" id="ARBA00022490"/>
    </source>
</evidence>
<evidence type="ECO:0000256" key="4">
    <source>
        <dbReference type="ARBA" id="ARBA00004604"/>
    </source>
</evidence>
<dbReference type="Pfam" id="PF00773">
    <property type="entry name" value="RNB"/>
    <property type="match status" value="1"/>
</dbReference>
<dbReference type="Pfam" id="PF17849">
    <property type="entry name" value="OB_Dis3"/>
    <property type="match status" value="1"/>
</dbReference>
<dbReference type="Gene3D" id="2.40.50.700">
    <property type="match status" value="1"/>
</dbReference>
<evidence type="ECO:0000256" key="24">
    <source>
        <dbReference type="RuleBase" id="RU003901"/>
    </source>
</evidence>
<proteinExistence type="inferred from homology"/>
<comment type="cofactor">
    <cofactor evidence="2">
        <name>Mg(2+)</name>
        <dbReference type="ChEBI" id="CHEBI:18420"/>
    </cofactor>
</comment>
<dbReference type="GO" id="GO:0016075">
    <property type="term" value="P:rRNA catabolic process"/>
    <property type="evidence" value="ECO:0000318"/>
    <property type="project" value="GO_Central"/>
</dbReference>
<evidence type="ECO:0000256" key="1">
    <source>
        <dbReference type="ARBA" id="ARBA00001936"/>
    </source>
</evidence>
<dbReference type="PROSITE" id="PS01175">
    <property type="entry name" value="RIBONUCLEASE_II"/>
    <property type="match status" value="1"/>
</dbReference>
<reference evidence="29" key="3">
    <citation type="submission" date="2015-06" db="UniProtKB">
        <authorList>
            <consortium name="EnsemblMetazoa"/>
        </authorList>
    </citation>
    <scope>IDENTIFICATION</scope>
</reference>
<dbReference type="GO" id="GO:0071034">
    <property type="term" value="P:CUT catabolic process"/>
    <property type="evidence" value="ECO:0007669"/>
    <property type="project" value="UniProtKB-ARBA"/>
</dbReference>
<dbReference type="InterPro" id="IPR041505">
    <property type="entry name" value="Dis3_CSD2"/>
</dbReference>
<evidence type="ECO:0000256" key="3">
    <source>
        <dbReference type="ARBA" id="ARBA00004496"/>
    </source>
</evidence>
<dbReference type="OrthoDB" id="372421at2759"/>
<dbReference type="InterPro" id="IPR022966">
    <property type="entry name" value="RNase_II/R_CS"/>
</dbReference>
<dbReference type="Pfam" id="PF17216">
    <property type="entry name" value="Rrp44_CSD1"/>
    <property type="match status" value="1"/>
</dbReference>
<dbReference type="Gene3D" id="3.40.50.1010">
    <property type="entry name" value="5'-nuclease"/>
    <property type="match status" value="1"/>
</dbReference>
<evidence type="ECO:0000256" key="16">
    <source>
        <dbReference type="ARBA" id="ARBA00022884"/>
    </source>
</evidence>
<evidence type="ECO:0000256" key="2">
    <source>
        <dbReference type="ARBA" id="ARBA00001946"/>
    </source>
</evidence>
<feature type="domain" description="PIN" evidence="26">
    <location>
        <begin position="73"/>
        <end position="199"/>
    </location>
</feature>
<evidence type="ECO:0000256" key="15">
    <source>
        <dbReference type="ARBA" id="ARBA00022842"/>
    </source>
</evidence>
<dbReference type="InterPro" id="IPR002716">
    <property type="entry name" value="PIN_dom"/>
</dbReference>
<keyword evidence="8" id="KW-0698">rRNA processing</keyword>
<keyword evidence="17" id="KW-0007">Acetylation</keyword>
<evidence type="ECO:0000256" key="10">
    <source>
        <dbReference type="ARBA" id="ARBA00022722"/>
    </source>
</evidence>
<dbReference type="GO" id="GO:0005654">
    <property type="term" value="C:nucleoplasm"/>
    <property type="evidence" value="ECO:0007669"/>
    <property type="project" value="UniProtKB-SubCell"/>
</dbReference>
<dbReference type="GO" id="GO:0003723">
    <property type="term" value="F:RNA binding"/>
    <property type="evidence" value="ECO:0007669"/>
    <property type="project" value="UniProtKB-KW"/>
</dbReference>
<keyword evidence="15" id="KW-0460">Magnesium</keyword>
<dbReference type="InterPro" id="IPR033771">
    <property type="entry name" value="Rrp44_CSD1"/>
</dbReference>
<dbReference type="Pfam" id="PF13638">
    <property type="entry name" value="PIN_4"/>
    <property type="match status" value="1"/>
</dbReference>
<keyword evidence="30" id="KW-1185">Reference proteome</keyword>
<evidence type="ECO:0000256" key="19">
    <source>
        <dbReference type="ARBA" id="ARBA00023242"/>
    </source>
</evidence>
<keyword evidence="11" id="KW-0255">Endonuclease</keyword>
<evidence type="ECO:0000256" key="25">
    <source>
        <dbReference type="SAM" id="MobiDB-lite"/>
    </source>
</evidence>
<evidence type="ECO:0000256" key="17">
    <source>
        <dbReference type="ARBA" id="ARBA00022990"/>
    </source>
</evidence>
<sequence>MLRQKIFIKKSKRNNILKIVREHYLREDIPCGVEFCSPCNILVANNNDHNFHRTPVLLSSSSEGINGLHKSAALLIPDTNVFLHQMDVMEHSLIVNVVVLQTVLQEVRHRSSPAYKRLTECIAEPKKKFFTFVNEFHKDTYVEREPKESANDRNDRAIRQAALWYQQHLKQQQQQSLEDDDCNEDVVVILLTNDVENMKKARSEGIISYTVHEYISNMMGCTDLKDRLAAIQEDMEVDGKEKDLFPEHLPLSAIQKGLKSGQLLQGTFQASRENYLEATVNIHDSEQQVFIQGRLNLNRAVHEDVVVVRMLPQSQWSHPSSLIVDDEGEKPDEEDDDDDDDLQKKLARTMDKHKVPTGQVVGILKRNWRQYCGILQKSLIRGMTRHLFVPAERRIPKIRIETRQAEQFENQRIVVVIDGWPRHSRYPQGHFVKRLGEIGDKKTENEVLLLEHDIPHSTFSESVLACLPALPWIITAKDLSTRLDLRETCVCSVDPPGCTDIDDALHCKQLASGNYEVGVHIADVSHFIRPGTALDSEAASRGTTVYLIDKRIDMVPELLSSNLCSLRGGEERFAFSVLWEMTSEARVVSCKYTKSIIKSQAALTYAEAQMKIDDPTQTDDVTEGLRRLNRLAKILKQKRVENGALTLASPEIRFHMDSETHDPIDVQAKELRETNSMVEEFMLLANIYTAKKIFEDFPDCSVLRRHPPPPVNNFEPLVQVAKLKGFHVDTSSGKKLADSLESATTSDNPYFNTMLRILATRCMMQAVYFCSGTLSQADFFHYGLASPIYTHFTSPIRRYSDILVHRLLAASIGADASYPQLLDKIKIQNVCKNLNFRHRMAQYAGRASVALHTQIFFKNRVLDEEGYVLFVRKNALQVLIPKYGLEGTIFLDKGENKLGEYNEEENSQRFGSHVMRMFDKVIVQVSIDASNIQHQKLILKLVYPKIDGLSVPSVKELNCKMEVDKNKDKNKKEDALDTSWSSVVKK</sequence>
<evidence type="ECO:0000259" key="26">
    <source>
        <dbReference type="SMART" id="SM00670"/>
    </source>
</evidence>
<dbReference type="InterPro" id="IPR029060">
    <property type="entry name" value="PIN-like_dom_sf"/>
</dbReference>
<dbReference type="PANTHER" id="PTHR23355:SF35">
    <property type="entry name" value="EXOSOME COMPLEX EXONUCLEASE RRP44"/>
    <property type="match status" value="1"/>
</dbReference>
<evidence type="ECO:0000256" key="5">
    <source>
        <dbReference type="ARBA" id="ARBA00004642"/>
    </source>
</evidence>
<dbReference type="InterPro" id="IPR001900">
    <property type="entry name" value="RNase_II/R"/>
</dbReference>
<keyword evidence="18" id="KW-0464">Manganese</keyword>
<name>T1FQL3_HELRO</name>
<keyword evidence="16" id="KW-0694">RNA-binding</keyword>
<keyword evidence="14" id="KW-0269">Exonuclease</keyword>
<keyword evidence="13" id="KW-0271">Exosome</keyword>
<gene>
    <name evidence="29" type="primary">20211110</name>
    <name evidence="28" type="ORF">HELRODRAFT_189048</name>
</gene>
<keyword evidence="9" id="KW-0597">Phosphoprotein</keyword>
<keyword evidence="12" id="KW-0378">Hydrolase</keyword>
<dbReference type="PANTHER" id="PTHR23355">
    <property type="entry name" value="RIBONUCLEASE"/>
    <property type="match status" value="1"/>
</dbReference>
<dbReference type="SUPFAM" id="SSF50249">
    <property type="entry name" value="Nucleic acid-binding proteins"/>
    <property type="match status" value="3"/>
</dbReference>
<keyword evidence="19" id="KW-0539">Nucleus</keyword>
<dbReference type="SMART" id="SM00955">
    <property type="entry name" value="RNB"/>
    <property type="match status" value="1"/>
</dbReference>
<feature type="compositionally biased region" description="Acidic residues" evidence="25">
    <location>
        <begin position="324"/>
        <end position="340"/>
    </location>
</feature>
<reference evidence="28 30" key="2">
    <citation type="journal article" date="2013" name="Nature">
        <title>Insights into bilaterian evolution from three spiralian genomes.</title>
        <authorList>
            <person name="Simakov O."/>
            <person name="Marletaz F."/>
            <person name="Cho S.J."/>
            <person name="Edsinger-Gonzales E."/>
            <person name="Havlak P."/>
            <person name="Hellsten U."/>
            <person name="Kuo D.H."/>
            <person name="Larsson T."/>
            <person name="Lv J."/>
            <person name="Arendt D."/>
            <person name="Savage R."/>
            <person name="Osoegawa K."/>
            <person name="de Jong P."/>
            <person name="Grimwood J."/>
            <person name="Chapman J.A."/>
            <person name="Shapiro H."/>
            <person name="Aerts A."/>
            <person name="Otillar R.P."/>
            <person name="Terry A.Y."/>
            <person name="Boore J.L."/>
            <person name="Grigoriev I.V."/>
            <person name="Lindberg D.R."/>
            <person name="Seaver E.C."/>
            <person name="Weisblat D.A."/>
            <person name="Putnam N.H."/>
            <person name="Rokhsar D.S."/>
        </authorList>
    </citation>
    <scope>NUCLEOTIDE SEQUENCE</scope>
</reference>
<dbReference type="AlphaFoldDB" id="T1FQL3"/>
<feature type="region of interest" description="Disordered" evidence="25">
    <location>
        <begin position="319"/>
        <end position="340"/>
    </location>
</feature>
<reference evidence="30" key="1">
    <citation type="submission" date="2012-12" db="EMBL/GenBank/DDBJ databases">
        <authorList>
            <person name="Hellsten U."/>
            <person name="Grimwood J."/>
            <person name="Chapman J.A."/>
            <person name="Shapiro H."/>
            <person name="Aerts A."/>
            <person name="Otillar R.P."/>
            <person name="Terry A.Y."/>
            <person name="Boore J.L."/>
            <person name="Simakov O."/>
            <person name="Marletaz F."/>
            <person name="Cho S.-J."/>
            <person name="Edsinger-Gonzales E."/>
            <person name="Havlak P."/>
            <person name="Kuo D.-H."/>
            <person name="Larsson T."/>
            <person name="Lv J."/>
            <person name="Arendt D."/>
            <person name="Savage R."/>
            <person name="Osoegawa K."/>
            <person name="de Jong P."/>
            <person name="Lindberg D.R."/>
            <person name="Seaver E.C."/>
            <person name="Weisblat D.A."/>
            <person name="Putnam N.H."/>
            <person name="Grigoriev I.V."/>
            <person name="Rokhsar D.S."/>
        </authorList>
    </citation>
    <scope>NUCLEOTIDE SEQUENCE</scope>
</reference>
<evidence type="ECO:0000313" key="29">
    <source>
        <dbReference type="EnsemblMetazoa" id="HelroP189048"/>
    </source>
</evidence>
<dbReference type="EMBL" id="AMQM01001175">
    <property type="status" value="NOT_ANNOTATED_CDS"/>
    <property type="molecule type" value="Genomic_DNA"/>
</dbReference>
<feature type="compositionally biased region" description="Basic and acidic residues" evidence="25">
    <location>
        <begin position="965"/>
        <end position="975"/>
    </location>
</feature>
<accession>T1FQL3</accession>
<dbReference type="HOGENOM" id="CLU_002333_5_0_1"/>
<dbReference type="Proteomes" id="UP000015101">
    <property type="component" value="Unassembled WGS sequence"/>
</dbReference>
<dbReference type="GO" id="GO:0071031">
    <property type="term" value="P:nuclear mRNA surveillance of mRNA 3'-end processing"/>
    <property type="evidence" value="ECO:0000318"/>
    <property type="project" value="GO_Central"/>
</dbReference>
<evidence type="ECO:0000256" key="9">
    <source>
        <dbReference type="ARBA" id="ARBA00022553"/>
    </source>
</evidence>
<dbReference type="InterPro" id="IPR012340">
    <property type="entry name" value="NA-bd_OB-fold"/>
</dbReference>
<evidence type="ECO:0000256" key="13">
    <source>
        <dbReference type="ARBA" id="ARBA00022835"/>
    </source>
</evidence>
<dbReference type="FunFam" id="2.40.50.700:FF:000001">
    <property type="entry name" value="Exosome complex exonuclease exoribonuclease (Rrp44)"/>
    <property type="match status" value="1"/>
</dbReference>
<evidence type="ECO:0000256" key="8">
    <source>
        <dbReference type="ARBA" id="ARBA00022552"/>
    </source>
</evidence>
<dbReference type="GeneID" id="20211110"/>
<organism evidence="29 30">
    <name type="scientific">Helobdella robusta</name>
    <name type="common">Californian leech</name>
    <dbReference type="NCBI Taxonomy" id="6412"/>
    <lineage>
        <taxon>Eukaryota</taxon>
        <taxon>Metazoa</taxon>
        <taxon>Spiralia</taxon>
        <taxon>Lophotrochozoa</taxon>
        <taxon>Annelida</taxon>
        <taxon>Clitellata</taxon>
        <taxon>Hirudinea</taxon>
        <taxon>Rhynchobdellida</taxon>
        <taxon>Glossiphoniidae</taxon>
        <taxon>Helobdella</taxon>
    </lineage>
</organism>
<dbReference type="CTD" id="20211110"/>
<evidence type="ECO:0000256" key="21">
    <source>
        <dbReference type="ARBA" id="ARBA00074777"/>
    </source>
</evidence>
<comment type="cofactor">
    <cofactor evidence="1">
        <name>Mn(2+)</name>
        <dbReference type="ChEBI" id="CHEBI:29035"/>
    </cofactor>
</comment>
<evidence type="ECO:0000256" key="12">
    <source>
        <dbReference type="ARBA" id="ARBA00022801"/>
    </source>
</evidence>
<evidence type="ECO:0000256" key="14">
    <source>
        <dbReference type="ARBA" id="ARBA00022839"/>
    </source>
</evidence>
<dbReference type="OMA" id="GQVMRNN"/>
<keyword evidence="10" id="KW-0540">Nuclease</keyword>
<dbReference type="FunFam" id="2.40.50.140:FF:000125">
    <property type="entry name" value="exosome complex exonuclease RRP44 isoform X1"/>
    <property type="match status" value="1"/>
</dbReference>
<evidence type="ECO:0000256" key="22">
    <source>
        <dbReference type="ARBA" id="ARBA00077221"/>
    </source>
</evidence>
<dbReference type="EnsemblMetazoa" id="HelroT189048">
    <property type="protein sequence ID" value="HelroP189048"/>
    <property type="gene ID" value="HelroG189048"/>
</dbReference>
<dbReference type="eggNOG" id="KOG2102">
    <property type="taxonomic scope" value="Eukaryota"/>
</dbReference>
<dbReference type="RefSeq" id="XP_009023141.1">
    <property type="nucleotide sequence ID" value="XM_009024893.1"/>
</dbReference>
<feature type="region of interest" description="Disordered" evidence="25">
    <location>
        <begin position="965"/>
        <end position="986"/>
    </location>
</feature>
<dbReference type="CDD" id="cd09862">
    <property type="entry name" value="PIN_Rrp44-like"/>
    <property type="match status" value="1"/>
</dbReference>
<dbReference type="GO" id="GO:0005730">
    <property type="term" value="C:nucleolus"/>
    <property type="evidence" value="ECO:0007669"/>
    <property type="project" value="UniProtKB-SubCell"/>
</dbReference>
<dbReference type="GO" id="GO:0006364">
    <property type="term" value="P:rRNA processing"/>
    <property type="evidence" value="ECO:0007669"/>
    <property type="project" value="UniProtKB-KW"/>
</dbReference>
<dbReference type="GO" id="GO:0004519">
    <property type="term" value="F:endonuclease activity"/>
    <property type="evidence" value="ECO:0000318"/>
    <property type="project" value="GO_Central"/>
</dbReference>
<protein>
    <recommendedName>
        <fullName evidence="21">Exosome complex exonuclease RRP44</fullName>
    </recommendedName>
    <alternativeName>
        <fullName evidence="22">Protein DIS3 homolog</fullName>
    </alternativeName>
    <alternativeName>
        <fullName evidence="23">Ribosomal RNA-processing protein 44</fullName>
    </alternativeName>
</protein>
<feature type="domain" description="RNB" evidence="27">
    <location>
        <begin position="482"/>
        <end position="814"/>
    </location>
</feature>
<dbReference type="FunCoup" id="T1FQL3">
    <property type="interactions" value="1815"/>
</dbReference>
<evidence type="ECO:0000256" key="6">
    <source>
        <dbReference type="ARBA" id="ARBA00005785"/>
    </source>
</evidence>
<evidence type="ECO:0000256" key="20">
    <source>
        <dbReference type="ARBA" id="ARBA00065106"/>
    </source>
</evidence>
<dbReference type="Gene3D" id="2.40.50.140">
    <property type="entry name" value="Nucleic acid-binding proteins"/>
    <property type="match status" value="1"/>
</dbReference>
<dbReference type="InterPro" id="IPR050180">
    <property type="entry name" value="RNR_Ribonuclease"/>
</dbReference>
<evidence type="ECO:0000313" key="28">
    <source>
        <dbReference type="EMBL" id="ESN99274.1"/>
    </source>
</evidence>
<dbReference type="GO" id="GO:0000176">
    <property type="term" value="C:nuclear exosome (RNase complex)"/>
    <property type="evidence" value="ECO:0000318"/>
    <property type="project" value="GO_Central"/>
</dbReference>
<dbReference type="Pfam" id="PF17215">
    <property type="entry name" value="Rrp44_S1"/>
    <property type="match status" value="1"/>
</dbReference>
<dbReference type="KEGG" id="hro:HELRODRAFT_189048"/>
<comment type="subunit">
    <text evidence="20">Component of the RNA exosome complex; within the complex interacts with EXOSC4, EXOSC7 and EXOSC9 of the exosome core complex (Exo-9). The catalytically inactive RNA exosome core complex (Exo-9) associates with the catalytic subunit EXOSC10/RRP6. Exo-9 may associate with DIS3 to form the nucleolar exosome complex, or DIS3L to form the cytoplasmic exosome complex. Exo-9 is formed by a hexameric base ring consisting of the heterodimers EXOSC4-EXOSC9, EXOSC5-EXOSC8 and EXOSC6-EXOSC7, and a cap ring consisting of EXOSC1, EXOSC2 and EXOSC3; DIS3 associates with the base ring of Exo-9. The RNA exosome complex associates with cofactors C1D/RRP47, MPHOSPH6/MPP6 and MTREX/MTR4. Interacts with DHX34; the interaction is RNA-independent.</text>
</comment>